<organism evidence="1 2">
    <name type="scientific">Alkalimonas collagenimarina</name>
    <dbReference type="NCBI Taxonomy" id="400390"/>
    <lineage>
        <taxon>Bacteria</taxon>
        <taxon>Pseudomonadati</taxon>
        <taxon>Pseudomonadota</taxon>
        <taxon>Gammaproteobacteria</taxon>
        <taxon>Alkalimonas</taxon>
    </lineage>
</organism>
<dbReference type="RefSeq" id="WP_305892600.1">
    <property type="nucleotide sequence ID" value="NZ_JAUZVZ010000004.1"/>
</dbReference>
<dbReference type="EMBL" id="JAUZVZ010000004">
    <property type="protein sequence ID" value="MDP4535337.1"/>
    <property type="molecule type" value="Genomic_DNA"/>
</dbReference>
<evidence type="ECO:0000313" key="1">
    <source>
        <dbReference type="EMBL" id="MDP4535337.1"/>
    </source>
</evidence>
<gene>
    <name evidence="1" type="ORF">Q3O60_03940</name>
</gene>
<accession>A0ABT9GWA3</accession>
<dbReference type="Gene3D" id="3.40.190.10">
    <property type="entry name" value="Periplasmic binding protein-like II"/>
    <property type="match status" value="2"/>
</dbReference>
<sequence length="245" mass="27726">MVTGKKCLQACKQSITGILCLIFLLPKAFAEAPLHWGFIHFPPFYHQTADGHVEGVLADLVAEVMTSIGRDYTFNQYPNRRMIHLLNVGELDFAVVMKSVLKDKSLYRISQRPVSSMQLSAFWLGDRPPVRRIGDLYDARVILMSGFSYGGMRHMLEPGYGVVREVVEVNQHALGIDALLLDRGDYLLNYKETATLEAKDVELAAIHHSILHQVDIYFLLRADLPDSEQLMHQIEAALTTIQMRD</sequence>
<evidence type="ECO:0000313" key="2">
    <source>
        <dbReference type="Proteomes" id="UP001231616"/>
    </source>
</evidence>
<dbReference type="Proteomes" id="UP001231616">
    <property type="component" value="Unassembled WGS sequence"/>
</dbReference>
<reference evidence="1 2" key="1">
    <citation type="submission" date="2023-08" db="EMBL/GenBank/DDBJ databases">
        <authorList>
            <person name="Joshi A."/>
            <person name="Thite S."/>
        </authorList>
    </citation>
    <scope>NUCLEOTIDE SEQUENCE [LARGE SCALE GENOMIC DNA]</scope>
    <source>
        <strain evidence="1 2">AC40</strain>
    </source>
</reference>
<name>A0ABT9GWA3_9GAMM</name>
<dbReference type="SUPFAM" id="SSF53850">
    <property type="entry name" value="Periplasmic binding protein-like II"/>
    <property type="match status" value="1"/>
</dbReference>
<proteinExistence type="predicted"/>
<protein>
    <submittedName>
        <fullName evidence="1">Transporter substrate-binding domain-containing protein</fullName>
    </submittedName>
</protein>
<keyword evidence="2" id="KW-1185">Reference proteome</keyword>
<comment type="caution">
    <text evidence="1">The sequence shown here is derived from an EMBL/GenBank/DDBJ whole genome shotgun (WGS) entry which is preliminary data.</text>
</comment>